<name>A0AAF0Y6B2_9TREE</name>
<dbReference type="RefSeq" id="XP_062626179.1">
    <property type="nucleotide sequence ID" value="XM_062770195.1"/>
</dbReference>
<accession>A0AAF0Y6B2</accession>
<sequence>MATTTFPAPLLAGGHTAINYSSHPYLVEKIVSYCDRDTLLAWRRASRTFLDQVDRQLYTHLTIMKVEQASPHAAISIFEYQDDECRRLPILDNTVALVDTNNEDVKNNTVRLPPDNRHEAQLFAALDHARVVDYHSKWKDVGTLAASFRKLEAVRIHHIQTDCPGATPGSGFPFCAFRASTVIVFGSLVLPLPACFIPGYHKPKQPGKIVLHPGPYSFQICVGGHDMKNLYLWDHPTDLVIIVSSFCTSYKGDDWMPGWGCFLNTLFGTLLAALYGPHHPKKIVLVDFLLALQLRHAREFGICINTVERLGFKILNPKYWFASYWAVQDDAHVSHTHACSSDKNENDWAGMGSDGKNTVISCENFQDTDMGHAGPSNEFDSITLEDEDDGSEPGKAIRSALRSLAVVCKRSKNIEFATRNQYKATLTEEEAATEFDPNPELIKMGCC</sequence>
<reference evidence="1" key="1">
    <citation type="submission" date="2023-10" db="EMBL/GenBank/DDBJ databases">
        <authorList>
            <person name="Noh H."/>
        </authorList>
    </citation>
    <scope>NUCLEOTIDE SEQUENCE</scope>
    <source>
        <strain evidence="1">DUCC4014</strain>
    </source>
</reference>
<evidence type="ECO:0000313" key="2">
    <source>
        <dbReference type="Proteomes" id="UP000827549"/>
    </source>
</evidence>
<evidence type="ECO:0000313" key="1">
    <source>
        <dbReference type="EMBL" id="WOO80147.1"/>
    </source>
</evidence>
<dbReference type="EMBL" id="CP086716">
    <property type="protein sequence ID" value="WOO80147.1"/>
    <property type="molecule type" value="Genomic_DNA"/>
</dbReference>
<protein>
    <submittedName>
        <fullName evidence="1">Uncharacterized protein</fullName>
    </submittedName>
</protein>
<gene>
    <name evidence="1" type="ORF">LOC62_03G003660</name>
</gene>
<organism evidence="1 2">
    <name type="scientific">Vanrija pseudolonga</name>
    <dbReference type="NCBI Taxonomy" id="143232"/>
    <lineage>
        <taxon>Eukaryota</taxon>
        <taxon>Fungi</taxon>
        <taxon>Dikarya</taxon>
        <taxon>Basidiomycota</taxon>
        <taxon>Agaricomycotina</taxon>
        <taxon>Tremellomycetes</taxon>
        <taxon>Trichosporonales</taxon>
        <taxon>Trichosporonaceae</taxon>
        <taxon>Vanrija</taxon>
    </lineage>
</organism>
<proteinExistence type="predicted"/>
<dbReference type="GeneID" id="87806901"/>
<keyword evidence="2" id="KW-1185">Reference proteome</keyword>
<dbReference type="Proteomes" id="UP000827549">
    <property type="component" value="Chromosome 3"/>
</dbReference>
<dbReference type="AlphaFoldDB" id="A0AAF0Y6B2"/>